<feature type="transmembrane region" description="Helical" evidence="1">
    <location>
        <begin position="274"/>
        <end position="290"/>
    </location>
</feature>
<evidence type="ECO:0000313" key="3">
    <source>
        <dbReference type="Proteomes" id="UP001595719"/>
    </source>
</evidence>
<keyword evidence="3" id="KW-1185">Reference proteome</keyword>
<name>A0ABV8W7X8_9FLAO</name>
<dbReference type="RefSeq" id="WP_246611343.1">
    <property type="nucleotide sequence ID" value="NZ_JBHSCO010000003.1"/>
</dbReference>
<dbReference type="EMBL" id="JBHSCO010000003">
    <property type="protein sequence ID" value="MFC4391376.1"/>
    <property type="molecule type" value="Genomic_DNA"/>
</dbReference>
<dbReference type="PANTHER" id="PTHR33645">
    <property type="entry name" value="AMINOPEPTIDASE (DUF3754)"/>
    <property type="match status" value="1"/>
</dbReference>
<reference evidence="3" key="1">
    <citation type="journal article" date="2019" name="Int. J. Syst. Evol. Microbiol.">
        <title>The Global Catalogue of Microorganisms (GCM) 10K type strain sequencing project: providing services to taxonomists for standard genome sequencing and annotation.</title>
        <authorList>
            <consortium name="The Broad Institute Genomics Platform"/>
            <consortium name="The Broad Institute Genome Sequencing Center for Infectious Disease"/>
            <person name="Wu L."/>
            <person name="Ma J."/>
        </authorList>
    </citation>
    <scope>NUCLEOTIDE SEQUENCE [LARGE SCALE GENOMIC DNA]</scope>
    <source>
        <strain evidence="3">CGMCC 1.15345</strain>
    </source>
</reference>
<keyword evidence="1" id="KW-0472">Membrane</keyword>
<organism evidence="2 3">
    <name type="scientific">Flavobacterium quisquiliarum</name>
    <dbReference type="NCBI Taxonomy" id="1834436"/>
    <lineage>
        <taxon>Bacteria</taxon>
        <taxon>Pseudomonadati</taxon>
        <taxon>Bacteroidota</taxon>
        <taxon>Flavobacteriia</taxon>
        <taxon>Flavobacteriales</taxon>
        <taxon>Flavobacteriaceae</taxon>
        <taxon>Flavobacterium</taxon>
    </lineage>
</organism>
<feature type="transmembrane region" description="Helical" evidence="1">
    <location>
        <begin position="232"/>
        <end position="254"/>
    </location>
</feature>
<gene>
    <name evidence="2" type="ORF">ACFOY0_10255</name>
</gene>
<keyword evidence="1" id="KW-0812">Transmembrane</keyword>
<evidence type="ECO:0000313" key="2">
    <source>
        <dbReference type="EMBL" id="MFC4391376.1"/>
    </source>
</evidence>
<evidence type="ECO:0000256" key="1">
    <source>
        <dbReference type="SAM" id="Phobius"/>
    </source>
</evidence>
<protein>
    <submittedName>
        <fullName evidence="2">TMEM143 family protein</fullName>
    </submittedName>
</protein>
<proteinExistence type="predicted"/>
<sequence length="422" mass="48996">MQLPRQKKLKPRIDMMREHYIPFNKEFLLEQQIALAKDPKSADDFKKLFDIIEHYYHYESFNLNRNLKQHYALYDPDLSEREREGFIGKSDFSIFKKTLLTVLERGNYYRIDEETLKAAFEESDLIGLNLAIDFNTFKDFELYARGHHKAKEKVKKFFFWKKEVEIEYYDRVLIYLNYSDADYLAAKKVKLGKMPIDPGSIALKIFKRVPKNDLETVFPNAVPKMSFKDKMLLWVPGVFGGISLLSAKVIPALINMYEAYQTGETIDLLNSKTSLNQGLIALGILSAYCFRQYNNFVNKKIRYSKTLSDSLYFKNVGNNSGAFYSLLNSSEEEALKETVLAYAFLNRSQNSLTASELDSQIESWFASHLKTDLDFDVNDALLKLKSIGLGIENDGKWNVIPLNEALIKIDELWDNVFDYNQN</sequence>
<dbReference type="Proteomes" id="UP001595719">
    <property type="component" value="Unassembled WGS sequence"/>
</dbReference>
<keyword evidence="1" id="KW-1133">Transmembrane helix</keyword>
<accession>A0ABV8W7X8</accession>
<dbReference type="PANTHER" id="PTHR33645:SF11">
    <property type="entry name" value="AMINOPEPTIDASE (DUF3754)"/>
    <property type="match status" value="1"/>
</dbReference>
<dbReference type="Pfam" id="PF12576">
    <property type="entry name" value="DUF3754"/>
    <property type="match status" value="1"/>
</dbReference>
<comment type="caution">
    <text evidence="2">The sequence shown here is derived from an EMBL/GenBank/DDBJ whole genome shotgun (WGS) entry which is preliminary data.</text>
</comment>
<dbReference type="InterPro" id="IPR022227">
    <property type="entry name" value="DUF3754"/>
</dbReference>